<keyword evidence="3 8" id="KW-0132">Cell division</keyword>
<dbReference type="AlphaFoldDB" id="H8Z3H7"/>
<dbReference type="InterPro" id="IPR018316">
    <property type="entry name" value="Tubulin/FtsZ_2-layer-sand-dom"/>
</dbReference>
<feature type="binding site" evidence="8">
    <location>
        <position position="188"/>
    </location>
    <ligand>
        <name>GTP</name>
        <dbReference type="ChEBI" id="CHEBI:37565"/>
    </ligand>
</feature>
<dbReference type="EMBL" id="JH603169">
    <property type="protein sequence ID" value="EIC21885.1"/>
    <property type="molecule type" value="Genomic_DNA"/>
</dbReference>
<dbReference type="RefSeq" id="WP_009148469.1">
    <property type="nucleotide sequence ID" value="NZ_CP121471.1"/>
</dbReference>
<evidence type="ECO:0000256" key="8">
    <source>
        <dbReference type="HAMAP-Rule" id="MF_00909"/>
    </source>
</evidence>
<evidence type="ECO:0000256" key="7">
    <source>
        <dbReference type="ARBA" id="ARBA00023306"/>
    </source>
</evidence>
<dbReference type="GO" id="GO:0051258">
    <property type="term" value="P:protein polymerization"/>
    <property type="evidence" value="ECO:0007669"/>
    <property type="project" value="UniProtKB-UniRule"/>
</dbReference>
<evidence type="ECO:0000256" key="3">
    <source>
        <dbReference type="ARBA" id="ARBA00022618"/>
    </source>
</evidence>
<evidence type="ECO:0000256" key="10">
    <source>
        <dbReference type="RuleBase" id="RU000631"/>
    </source>
</evidence>
<dbReference type="CDD" id="cd02201">
    <property type="entry name" value="FtsZ_type1"/>
    <property type="match status" value="1"/>
</dbReference>
<dbReference type="Gene3D" id="3.30.1330.20">
    <property type="entry name" value="Tubulin/FtsZ, C-terminal domain"/>
    <property type="match status" value="1"/>
</dbReference>
<evidence type="ECO:0000256" key="2">
    <source>
        <dbReference type="ARBA" id="ARBA00022490"/>
    </source>
</evidence>
<organism evidence="14 15">
    <name type="scientific">Thiorhodovibrio frisius</name>
    <dbReference type="NCBI Taxonomy" id="631362"/>
    <lineage>
        <taxon>Bacteria</taxon>
        <taxon>Pseudomonadati</taxon>
        <taxon>Pseudomonadota</taxon>
        <taxon>Gammaproteobacteria</taxon>
        <taxon>Chromatiales</taxon>
        <taxon>Chromatiaceae</taxon>
        <taxon>Thiorhodovibrio</taxon>
    </lineage>
</organism>
<dbReference type="HAMAP" id="MF_00909">
    <property type="entry name" value="FtsZ"/>
    <property type="match status" value="1"/>
</dbReference>
<comment type="subcellular location">
    <subcellularLocation>
        <location evidence="8">Cytoplasm</location>
    </subcellularLocation>
    <text evidence="8">Assembles at midcell at the inner surface of the cytoplasmic membrane.</text>
</comment>
<evidence type="ECO:0000256" key="4">
    <source>
        <dbReference type="ARBA" id="ARBA00022741"/>
    </source>
</evidence>
<evidence type="ECO:0000313" key="15">
    <source>
        <dbReference type="Proteomes" id="UP000002964"/>
    </source>
</evidence>
<reference evidence="15" key="1">
    <citation type="submission" date="2011-06" db="EMBL/GenBank/DDBJ databases">
        <authorList>
            <consortium name="US DOE Joint Genome Institute (JGI-PGF)"/>
            <person name="Lucas S."/>
            <person name="Han J."/>
            <person name="Lapidus A."/>
            <person name="Cheng J.-F."/>
            <person name="Goodwin L."/>
            <person name="Pitluck S."/>
            <person name="Peters L."/>
            <person name="Land M.L."/>
            <person name="Hauser L."/>
            <person name="Vogl K."/>
            <person name="Liu Z."/>
            <person name="Overmann J."/>
            <person name="Frigaard N.-U."/>
            <person name="Bryant D.A."/>
            <person name="Woyke T.J."/>
        </authorList>
    </citation>
    <scope>NUCLEOTIDE SEQUENCE [LARGE SCALE GENOMIC DNA]</scope>
    <source>
        <strain evidence="15">970</strain>
    </source>
</reference>
<evidence type="ECO:0000256" key="5">
    <source>
        <dbReference type="ARBA" id="ARBA00023134"/>
    </source>
</evidence>
<feature type="compositionally biased region" description="Basic and acidic residues" evidence="11">
    <location>
        <begin position="336"/>
        <end position="348"/>
    </location>
</feature>
<feature type="binding site" evidence="8">
    <location>
        <position position="144"/>
    </location>
    <ligand>
        <name>GTP</name>
        <dbReference type="ChEBI" id="CHEBI:37565"/>
    </ligand>
</feature>
<evidence type="ECO:0000256" key="9">
    <source>
        <dbReference type="NCBIfam" id="TIGR00065"/>
    </source>
</evidence>
<comment type="function">
    <text evidence="8 10">Essential cell division protein that forms a contractile ring structure (Z ring) at the future cell division site. The regulation of the ring assembly controls the timing and the location of cell division. One of the functions of the FtsZ ring is to recruit other cell division proteins to the septum to produce a new cell wall between the dividing cells. Binds GTP and shows GTPase activity.</text>
</comment>
<dbReference type="PANTHER" id="PTHR30314">
    <property type="entry name" value="CELL DIVISION PROTEIN FTSZ-RELATED"/>
    <property type="match status" value="1"/>
</dbReference>
<dbReference type="PRINTS" id="PR00423">
    <property type="entry name" value="CELLDVISFTSZ"/>
</dbReference>
<dbReference type="InterPro" id="IPR036525">
    <property type="entry name" value="Tubulin/FtsZ_GTPase_sf"/>
</dbReference>
<dbReference type="GO" id="GO:0000917">
    <property type="term" value="P:division septum assembly"/>
    <property type="evidence" value="ECO:0007669"/>
    <property type="project" value="UniProtKB-KW"/>
</dbReference>
<dbReference type="STRING" id="631362.Thi970DRAFT_02120"/>
<dbReference type="GO" id="GO:0003924">
    <property type="term" value="F:GTPase activity"/>
    <property type="evidence" value="ECO:0007669"/>
    <property type="project" value="UniProtKB-UniRule"/>
</dbReference>
<dbReference type="eggNOG" id="COG0206">
    <property type="taxonomic scope" value="Bacteria"/>
</dbReference>
<keyword evidence="15" id="KW-1185">Reference proteome</keyword>
<dbReference type="InterPro" id="IPR000158">
    <property type="entry name" value="Cell_div_FtsZ"/>
</dbReference>
<keyword evidence="6 8" id="KW-0717">Septation</keyword>
<feature type="binding site" evidence="8">
    <location>
        <begin position="22"/>
        <end position="26"/>
    </location>
    <ligand>
        <name>GTP</name>
        <dbReference type="ChEBI" id="CHEBI:37565"/>
    </ligand>
</feature>
<sequence length="389" mass="40380">MTFELLDAQTQTAVIRVIGIGGGGGNAVNHMVASDIEGVEFICANTDAQALENSNVKTILQLGTEITKGLGAGADPQVGRTAAEEDRERVKDALEGADMVFITAGMGGGTGTGAAPIVAQIARELGILTVAVVTKPFPFEGVKRRKVADAGIEELAKSVDSLITIPNEKLLAVLGKDMSLLDAFSAANDVLRNATQGIAELITRPGLINVDFADVKTVMSEMGVAMMGTGAASGDERAREAAEAAINSPLLEDIDLSGARGILVNITAGSSLTIGEFTEVGDTVRDFADDDATVVVGTVIDTSMDKEMRVTVVATGLGARAAAKAEQPKMRLVSSEPERAAAPDYRDMDQPAYIRNKRAAANAAASEGGSSAADLDYLDIPAFLRRQAD</sequence>
<protein>
    <recommendedName>
        <fullName evidence="8 9">Cell division protein FtsZ</fullName>
    </recommendedName>
</protein>
<dbReference type="InterPro" id="IPR024757">
    <property type="entry name" value="FtsZ_C"/>
</dbReference>
<evidence type="ECO:0000259" key="12">
    <source>
        <dbReference type="SMART" id="SM00864"/>
    </source>
</evidence>
<dbReference type="OrthoDB" id="9813375at2"/>
<evidence type="ECO:0000259" key="13">
    <source>
        <dbReference type="SMART" id="SM00865"/>
    </source>
</evidence>
<dbReference type="Proteomes" id="UP000002964">
    <property type="component" value="Unassembled WGS sequence"/>
</dbReference>
<reference evidence="14 15" key="2">
    <citation type="submission" date="2011-11" db="EMBL/GenBank/DDBJ databases">
        <authorList>
            <consortium name="US DOE Joint Genome Institute"/>
            <person name="Lucas S."/>
            <person name="Han J."/>
            <person name="Lapidus A."/>
            <person name="Cheng J.-F."/>
            <person name="Goodwin L."/>
            <person name="Pitluck S."/>
            <person name="Peters L."/>
            <person name="Ovchinnikova G."/>
            <person name="Zhang X."/>
            <person name="Detter J.C."/>
            <person name="Han C."/>
            <person name="Tapia R."/>
            <person name="Land M."/>
            <person name="Hauser L."/>
            <person name="Kyrpides N."/>
            <person name="Ivanova N."/>
            <person name="Pagani I."/>
            <person name="Vogl K."/>
            <person name="Liu Z."/>
            <person name="Overmann J."/>
            <person name="Frigaard N.-U."/>
            <person name="Bryant D."/>
            <person name="Woyke T."/>
        </authorList>
    </citation>
    <scope>NUCLEOTIDE SEQUENCE [LARGE SCALE GENOMIC DNA]</scope>
    <source>
        <strain evidence="14 15">970</strain>
    </source>
</reference>
<dbReference type="Pfam" id="PF12327">
    <property type="entry name" value="FtsZ_C"/>
    <property type="match status" value="1"/>
</dbReference>
<proteinExistence type="inferred from homology"/>
<keyword evidence="4 8" id="KW-0547">Nucleotide-binding</keyword>
<comment type="similarity">
    <text evidence="1 8 10">Belongs to the FtsZ family.</text>
</comment>
<feature type="binding site" evidence="8">
    <location>
        <position position="140"/>
    </location>
    <ligand>
        <name>GTP</name>
        <dbReference type="ChEBI" id="CHEBI:37565"/>
    </ligand>
</feature>
<dbReference type="InterPro" id="IPR020805">
    <property type="entry name" value="Cell_div_FtsZ_CS"/>
</dbReference>
<name>H8Z3H7_9GAMM</name>
<dbReference type="InterPro" id="IPR045061">
    <property type="entry name" value="FtsZ/CetZ"/>
</dbReference>
<dbReference type="NCBIfam" id="TIGR00065">
    <property type="entry name" value="ftsZ"/>
    <property type="match status" value="1"/>
</dbReference>
<dbReference type="InterPro" id="IPR003008">
    <property type="entry name" value="Tubulin_FtsZ_GTPase"/>
</dbReference>
<dbReference type="SMART" id="SM00865">
    <property type="entry name" value="Tubulin_C"/>
    <property type="match status" value="1"/>
</dbReference>
<keyword evidence="2 8" id="KW-0963">Cytoplasm</keyword>
<dbReference type="InterPro" id="IPR008280">
    <property type="entry name" value="Tub_FtsZ_C"/>
</dbReference>
<dbReference type="GO" id="GO:0043093">
    <property type="term" value="P:FtsZ-dependent cytokinesis"/>
    <property type="evidence" value="ECO:0007669"/>
    <property type="project" value="UniProtKB-UniRule"/>
</dbReference>
<dbReference type="PANTHER" id="PTHR30314:SF3">
    <property type="entry name" value="MITOCHONDRIAL DIVISION PROTEIN FSZA"/>
    <property type="match status" value="1"/>
</dbReference>
<dbReference type="SUPFAM" id="SSF52490">
    <property type="entry name" value="Tubulin nucleotide-binding domain-like"/>
    <property type="match status" value="1"/>
</dbReference>
<feature type="region of interest" description="Disordered" evidence="11">
    <location>
        <begin position="329"/>
        <end position="348"/>
    </location>
</feature>
<dbReference type="HOGENOM" id="CLU_024865_0_1_6"/>
<feature type="domain" description="Tubulin/FtsZ GTPase" evidence="12">
    <location>
        <begin position="14"/>
        <end position="206"/>
    </location>
</feature>
<feature type="domain" description="Tubulin/FtsZ 2-layer sandwich" evidence="13">
    <location>
        <begin position="208"/>
        <end position="326"/>
    </location>
</feature>
<dbReference type="GO" id="GO:0032153">
    <property type="term" value="C:cell division site"/>
    <property type="evidence" value="ECO:0007669"/>
    <property type="project" value="UniProtKB-UniRule"/>
</dbReference>
<keyword evidence="7 8" id="KW-0131">Cell cycle</keyword>
<evidence type="ECO:0000256" key="6">
    <source>
        <dbReference type="ARBA" id="ARBA00023210"/>
    </source>
</evidence>
<dbReference type="Pfam" id="PF00091">
    <property type="entry name" value="Tubulin"/>
    <property type="match status" value="1"/>
</dbReference>
<dbReference type="SUPFAM" id="SSF55307">
    <property type="entry name" value="Tubulin C-terminal domain-like"/>
    <property type="match status" value="1"/>
</dbReference>
<keyword evidence="5 8" id="KW-0342">GTP-binding</keyword>
<dbReference type="SMART" id="SM00864">
    <property type="entry name" value="Tubulin"/>
    <property type="match status" value="1"/>
</dbReference>
<evidence type="ECO:0000256" key="1">
    <source>
        <dbReference type="ARBA" id="ARBA00009690"/>
    </source>
</evidence>
<dbReference type="PROSITE" id="PS01135">
    <property type="entry name" value="FTSZ_2"/>
    <property type="match status" value="1"/>
</dbReference>
<evidence type="ECO:0000256" key="11">
    <source>
        <dbReference type="SAM" id="MobiDB-lite"/>
    </source>
</evidence>
<accession>H8Z3H7</accession>
<dbReference type="InterPro" id="IPR037103">
    <property type="entry name" value="Tubulin/FtsZ-like_C"/>
</dbReference>
<dbReference type="FunFam" id="3.40.50.1440:FF:000023">
    <property type="entry name" value="Cell division protein FtsZ"/>
    <property type="match status" value="1"/>
</dbReference>
<dbReference type="Gene3D" id="3.40.50.1440">
    <property type="entry name" value="Tubulin/FtsZ, GTPase domain"/>
    <property type="match status" value="1"/>
</dbReference>
<feature type="binding site" evidence="8">
    <location>
        <begin position="109"/>
        <end position="111"/>
    </location>
    <ligand>
        <name>GTP</name>
        <dbReference type="ChEBI" id="CHEBI:37565"/>
    </ligand>
</feature>
<gene>
    <name evidence="8" type="primary">ftsZ</name>
    <name evidence="14" type="ORF">Thi970DRAFT_02120</name>
</gene>
<dbReference type="GO" id="GO:0005525">
    <property type="term" value="F:GTP binding"/>
    <property type="evidence" value="ECO:0007669"/>
    <property type="project" value="UniProtKB-UniRule"/>
</dbReference>
<comment type="subunit">
    <text evidence="8">Homodimer. Polymerizes to form a dynamic ring structure in a strictly GTP-dependent manner. Interacts directly with several other division proteins.</text>
</comment>
<dbReference type="GO" id="GO:0005737">
    <property type="term" value="C:cytoplasm"/>
    <property type="evidence" value="ECO:0007669"/>
    <property type="project" value="UniProtKB-SubCell"/>
</dbReference>
<evidence type="ECO:0000313" key="14">
    <source>
        <dbReference type="EMBL" id="EIC21885.1"/>
    </source>
</evidence>
<dbReference type="PROSITE" id="PS01134">
    <property type="entry name" value="FTSZ_1"/>
    <property type="match status" value="1"/>
</dbReference>